<dbReference type="OrthoDB" id="9815002at2"/>
<dbReference type="Proteomes" id="UP000276349">
    <property type="component" value="Unassembled WGS sequence"/>
</dbReference>
<sequence length="255" mass="27994">MDITSMKTMLELQAIQSLGNSSTDVQSLTDNQSIFTQLLEEMLTNSSSASANNPADLLGSFSELQNFISTNDSTTINNDYLSNFLFKSNSSYIPNSYYDQLLQTNSESVFNNYKNKDYLNNNGYENVLAGAGIYSDIIANASEKYGVPEKLIAAVIKQESNFNENAVSSAGAIGLMQLMPSTARFLGVQDAKNPVQNIMGGTKYLSQMLEKFDNNIELALAAYNAGPGNVSKYNGVPPFKETINYVQKVINYYKA</sequence>
<dbReference type="InterPro" id="IPR023346">
    <property type="entry name" value="Lysozyme-like_dom_sf"/>
</dbReference>
<dbReference type="InterPro" id="IPR008258">
    <property type="entry name" value="Transglycosylase_SLT_dom_1"/>
</dbReference>
<organism evidence="2 3">
    <name type="scientific">Lysinibacillus telephonicus</name>
    <dbReference type="NCBI Taxonomy" id="1714840"/>
    <lineage>
        <taxon>Bacteria</taxon>
        <taxon>Bacillati</taxon>
        <taxon>Bacillota</taxon>
        <taxon>Bacilli</taxon>
        <taxon>Bacillales</taxon>
        <taxon>Bacillaceae</taxon>
        <taxon>Lysinibacillus</taxon>
    </lineage>
</organism>
<dbReference type="AlphaFoldDB" id="A0A431UJD7"/>
<dbReference type="PANTHER" id="PTHR37423">
    <property type="entry name" value="SOLUBLE LYTIC MUREIN TRANSGLYCOSYLASE-RELATED"/>
    <property type="match status" value="1"/>
</dbReference>
<reference evidence="2 3" key="1">
    <citation type="submission" date="2018-12" db="EMBL/GenBank/DDBJ databases">
        <authorList>
            <person name="Yu L."/>
        </authorList>
    </citation>
    <scope>NUCLEOTIDE SEQUENCE [LARGE SCALE GENOMIC DNA]</scope>
    <source>
        <strain evidence="2 3">S5H2222</strain>
    </source>
</reference>
<protein>
    <submittedName>
        <fullName evidence="2">Lytic transglycosylase domain-containing protein</fullName>
    </submittedName>
</protein>
<evidence type="ECO:0000259" key="1">
    <source>
        <dbReference type="Pfam" id="PF01464"/>
    </source>
</evidence>
<dbReference type="EMBL" id="RXNR01000057">
    <property type="protein sequence ID" value="RTQ89856.1"/>
    <property type="molecule type" value="Genomic_DNA"/>
</dbReference>
<dbReference type="Pfam" id="PF01464">
    <property type="entry name" value="SLT"/>
    <property type="match status" value="1"/>
</dbReference>
<evidence type="ECO:0000313" key="3">
    <source>
        <dbReference type="Proteomes" id="UP000276349"/>
    </source>
</evidence>
<dbReference type="CDD" id="cd00254">
    <property type="entry name" value="LT-like"/>
    <property type="match status" value="1"/>
</dbReference>
<name>A0A431UJD7_9BACI</name>
<dbReference type="SUPFAM" id="SSF53955">
    <property type="entry name" value="Lysozyme-like"/>
    <property type="match status" value="1"/>
</dbReference>
<comment type="caution">
    <text evidence="2">The sequence shown here is derived from an EMBL/GenBank/DDBJ whole genome shotgun (WGS) entry which is preliminary data.</text>
</comment>
<accession>A0A431UJD7</accession>
<keyword evidence="3" id="KW-1185">Reference proteome</keyword>
<proteinExistence type="predicted"/>
<gene>
    <name evidence="2" type="ORF">EKG35_15775</name>
</gene>
<evidence type="ECO:0000313" key="2">
    <source>
        <dbReference type="EMBL" id="RTQ89856.1"/>
    </source>
</evidence>
<feature type="domain" description="Transglycosylase SLT" evidence="1">
    <location>
        <begin position="137"/>
        <end position="244"/>
    </location>
</feature>
<dbReference type="RefSeq" id="WP_126295507.1">
    <property type="nucleotide sequence ID" value="NZ_RXNR01000057.1"/>
</dbReference>
<dbReference type="PANTHER" id="PTHR37423:SF2">
    <property type="entry name" value="MEMBRANE-BOUND LYTIC MUREIN TRANSGLYCOSYLASE C"/>
    <property type="match status" value="1"/>
</dbReference>
<dbReference type="Gene3D" id="1.10.530.10">
    <property type="match status" value="1"/>
</dbReference>